<evidence type="ECO:0000256" key="2">
    <source>
        <dbReference type="ARBA" id="ARBA00022722"/>
    </source>
</evidence>
<dbReference type="Proteomes" id="UP001501757">
    <property type="component" value="Unassembled WGS sequence"/>
</dbReference>
<dbReference type="InterPro" id="IPR036397">
    <property type="entry name" value="RNaseH_sf"/>
</dbReference>
<proteinExistence type="inferred from homology"/>
<keyword evidence="2 5" id="KW-0540">Nuclease</keyword>
<organism evidence="7 8">
    <name type="scientific">Bowmanella denitrificans</name>
    <dbReference type="NCBI Taxonomy" id="366582"/>
    <lineage>
        <taxon>Bacteria</taxon>
        <taxon>Pseudomonadati</taxon>
        <taxon>Pseudomonadota</taxon>
        <taxon>Gammaproteobacteria</taxon>
        <taxon>Alteromonadales</taxon>
        <taxon>Alteromonadaceae</taxon>
        <taxon>Bowmanella</taxon>
    </lineage>
</organism>
<dbReference type="InterPro" id="IPR022894">
    <property type="entry name" value="Oligoribonuclease"/>
</dbReference>
<protein>
    <recommendedName>
        <fullName evidence="5">Oligoribonuclease</fullName>
        <ecNumber evidence="5">3.1.-.-</ecNumber>
    </recommendedName>
</protein>
<sequence length="209" mass="24139">MLYYDGLIRDAQCTLQHKQIPKDKGRRDMTQNADNLVWIDMEMTGLDPEREKVLEIATIVTDSQLNVLAEGPVIAIHQSDEVLNGMDEWCTRTHGNSGLTQRCRDSQINEQQAVAQTLAFLADWVPQGKSPLCGNSIGQDRRFMVRHMPELEAYFHYRNVDVSTIKELVRRWKPELLNQFTKQGTHLALDDIRESIAELQFYRQHVFAI</sequence>
<reference evidence="7 8" key="1">
    <citation type="journal article" date="2019" name="Int. J. Syst. Evol. Microbiol.">
        <title>The Global Catalogue of Microorganisms (GCM) 10K type strain sequencing project: providing services to taxonomists for standard genome sequencing and annotation.</title>
        <authorList>
            <consortium name="The Broad Institute Genomics Platform"/>
            <consortium name="The Broad Institute Genome Sequencing Center for Infectious Disease"/>
            <person name="Wu L."/>
            <person name="Ma J."/>
        </authorList>
    </citation>
    <scope>NUCLEOTIDE SEQUENCE [LARGE SCALE GENOMIC DNA]</scope>
    <source>
        <strain evidence="7 8">JCM 13378</strain>
    </source>
</reference>
<evidence type="ECO:0000259" key="6">
    <source>
        <dbReference type="SMART" id="SM00479"/>
    </source>
</evidence>
<comment type="similarity">
    <text evidence="1 5">Belongs to the oligoribonuclease family.</text>
</comment>
<evidence type="ECO:0000256" key="3">
    <source>
        <dbReference type="ARBA" id="ARBA00022801"/>
    </source>
</evidence>
<evidence type="ECO:0000313" key="8">
    <source>
        <dbReference type="Proteomes" id="UP001501757"/>
    </source>
</evidence>
<evidence type="ECO:0000256" key="1">
    <source>
        <dbReference type="ARBA" id="ARBA00009921"/>
    </source>
</evidence>
<comment type="caution">
    <text evidence="7">The sequence shown here is derived from an EMBL/GenBank/DDBJ whole genome shotgun (WGS) entry which is preliminary data.</text>
</comment>
<dbReference type="SMART" id="SM00479">
    <property type="entry name" value="EXOIII"/>
    <property type="match status" value="1"/>
</dbReference>
<dbReference type="InterPro" id="IPR013520">
    <property type="entry name" value="Ribonucl_H"/>
</dbReference>
<dbReference type="EC" id="3.1.-.-" evidence="5"/>
<keyword evidence="8" id="KW-1185">Reference proteome</keyword>
<dbReference type="PANTHER" id="PTHR11046">
    <property type="entry name" value="OLIGORIBONUCLEASE, MITOCHONDRIAL"/>
    <property type="match status" value="1"/>
</dbReference>
<accession>A0ABN0X948</accession>
<evidence type="ECO:0000256" key="5">
    <source>
        <dbReference type="HAMAP-Rule" id="MF_00045"/>
    </source>
</evidence>
<keyword evidence="3 5" id="KW-0378">Hydrolase</keyword>
<dbReference type="Gene3D" id="3.30.420.10">
    <property type="entry name" value="Ribonuclease H-like superfamily/Ribonuclease H"/>
    <property type="match status" value="1"/>
</dbReference>
<dbReference type="Pfam" id="PF00929">
    <property type="entry name" value="RNase_T"/>
    <property type="match status" value="1"/>
</dbReference>
<dbReference type="PANTHER" id="PTHR11046:SF0">
    <property type="entry name" value="OLIGORIBONUCLEASE, MITOCHONDRIAL"/>
    <property type="match status" value="1"/>
</dbReference>
<comment type="subcellular location">
    <subcellularLocation>
        <location evidence="5">Cytoplasm</location>
    </subcellularLocation>
</comment>
<comment type="function">
    <text evidence="5">3'-to-5' exoribonuclease specific for small oligoribonucleotides.</text>
</comment>
<name>A0ABN0X948_9ALTE</name>
<dbReference type="InterPro" id="IPR012337">
    <property type="entry name" value="RNaseH-like_sf"/>
</dbReference>
<feature type="domain" description="Exonuclease" evidence="6">
    <location>
        <begin position="35"/>
        <end position="208"/>
    </location>
</feature>
<gene>
    <name evidence="5 7" type="primary">orn</name>
    <name evidence="7" type="ORF">GCM10009092_23070</name>
</gene>
<dbReference type="EMBL" id="BAAAEI010000012">
    <property type="protein sequence ID" value="GAA0358250.1"/>
    <property type="molecule type" value="Genomic_DNA"/>
</dbReference>
<dbReference type="SUPFAM" id="SSF53098">
    <property type="entry name" value="Ribonuclease H-like"/>
    <property type="match status" value="1"/>
</dbReference>
<dbReference type="CDD" id="cd06135">
    <property type="entry name" value="Orn"/>
    <property type="match status" value="1"/>
</dbReference>
<evidence type="ECO:0000313" key="7">
    <source>
        <dbReference type="EMBL" id="GAA0358250.1"/>
    </source>
</evidence>
<keyword evidence="4 5" id="KW-0269">Exonuclease</keyword>
<keyword evidence="5" id="KW-0963">Cytoplasm</keyword>
<evidence type="ECO:0000256" key="4">
    <source>
        <dbReference type="ARBA" id="ARBA00022839"/>
    </source>
</evidence>
<feature type="active site" evidence="5">
    <location>
        <position position="157"/>
    </location>
</feature>
<dbReference type="HAMAP" id="MF_00045">
    <property type="entry name" value="Oligoribonuclease"/>
    <property type="match status" value="1"/>
</dbReference>
<dbReference type="NCBIfam" id="NF003765">
    <property type="entry name" value="PRK05359.1"/>
    <property type="match status" value="1"/>
</dbReference>